<evidence type="ECO:0000313" key="2">
    <source>
        <dbReference type="Proteomes" id="UP000037069"/>
    </source>
</evidence>
<proteinExistence type="predicted"/>
<evidence type="ECO:0000313" key="1">
    <source>
        <dbReference type="EMBL" id="KNC29412.1"/>
    </source>
</evidence>
<comment type="caution">
    <text evidence="1">The sequence shown here is derived from an EMBL/GenBank/DDBJ whole genome shotgun (WGS) entry which is preliminary data.</text>
</comment>
<accession>A0A0L0CB02</accession>
<dbReference type="AlphaFoldDB" id="A0A0L0CB02"/>
<sequence length="206" mass="23302">MKRRLENMDSHFSPPISGTIVEKIWEKGETTIGMIKEAEPNGICSLLLQMKAGLVSVQCQRFSLHALPRPTPKYKSPVTNPKKKNPNSCSMIQVVFDLCLEDTTPFYVHISNVDNGTFQRNTAIYCYLHHSLLSSFPVPTTASPAIPGGQYVEQLSHHNQFEQLRNIINHAGKFAVCWKIAYKTPILKKREANNPQNYRPIAIHSE</sequence>
<organism evidence="1 2">
    <name type="scientific">Lucilia cuprina</name>
    <name type="common">Green bottle fly</name>
    <name type="synonym">Australian sheep blowfly</name>
    <dbReference type="NCBI Taxonomy" id="7375"/>
    <lineage>
        <taxon>Eukaryota</taxon>
        <taxon>Metazoa</taxon>
        <taxon>Ecdysozoa</taxon>
        <taxon>Arthropoda</taxon>
        <taxon>Hexapoda</taxon>
        <taxon>Insecta</taxon>
        <taxon>Pterygota</taxon>
        <taxon>Neoptera</taxon>
        <taxon>Endopterygota</taxon>
        <taxon>Diptera</taxon>
        <taxon>Brachycera</taxon>
        <taxon>Muscomorpha</taxon>
        <taxon>Oestroidea</taxon>
        <taxon>Calliphoridae</taxon>
        <taxon>Luciliinae</taxon>
        <taxon>Lucilia</taxon>
    </lineage>
</organism>
<gene>
    <name evidence="1" type="ORF">FF38_06581</name>
</gene>
<reference evidence="1 2" key="1">
    <citation type="journal article" date="2015" name="Nat. Commun.">
        <title>Lucilia cuprina genome unlocks parasitic fly biology to underpin future interventions.</title>
        <authorList>
            <person name="Anstead C.A."/>
            <person name="Korhonen P.K."/>
            <person name="Young N.D."/>
            <person name="Hall R.S."/>
            <person name="Jex A.R."/>
            <person name="Murali S.C."/>
            <person name="Hughes D.S."/>
            <person name="Lee S.F."/>
            <person name="Perry T."/>
            <person name="Stroehlein A.J."/>
            <person name="Ansell B.R."/>
            <person name="Breugelmans B."/>
            <person name="Hofmann A."/>
            <person name="Qu J."/>
            <person name="Dugan S."/>
            <person name="Lee S.L."/>
            <person name="Chao H."/>
            <person name="Dinh H."/>
            <person name="Han Y."/>
            <person name="Doddapaneni H.V."/>
            <person name="Worley K.C."/>
            <person name="Muzny D.M."/>
            <person name="Ioannidis P."/>
            <person name="Waterhouse R.M."/>
            <person name="Zdobnov E.M."/>
            <person name="James P.J."/>
            <person name="Bagnall N.H."/>
            <person name="Kotze A.C."/>
            <person name="Gibbs R.A."/>
            <person name="Richards S."/>
            <person name="Batterham P."/>
            <person name="Gasser R.B."/>
        </authorList>
    </citation>
    <scope>NUCLEOTIDE SEQUENCE [LARGE SCALE GENOMIC DNA]</scope>
    <source>
        <strain evidence="1 2">LS</strain>
        <tissue evidence="1">Full body</tissue>
    </source>
</reference>
<name>A0A0L0CB02_LUCCU</name>
<dbReference type="Proteomes" id="UP000037069">
    <property type="component" value="Unassembled WGS sequence"/>
</dbReference>
<dbReference type="EMBL" id="JRES01000668">
    <property type="protein sequence ID" value="KNC29412.1"/>
    <property type="molecule type" value="Genomic_DNA"/>
</dbReference>
<keyword evidence="2" id="KW-1185">Reference proteome</keyword>
<protein>
    <submittedName>
        <fullName evidence="1">Uncharacterized protein</fullName>
    </submittedName>
</protein>